<evidence type="ECO:0000313" key="2">
    <source>
        <dbReference type="Proteomes" id="UP001153714"/>
    </source>
</evidence>
<reference evidence="1" key="1">
    <citation type="submission" date="2021-12" db="EMBL/GenBank/DDBJ databases">
        <authorList>
            <person name="King R."/>
        </authorList>
    </citation>
    <scope>NUCLEOTIDE SEQUENCE</scope>
</reference>
<dbReference type="OrthoDB" id="5976811at2759"/>
<evidence type="ECO:0000313" key="1">
    <source>
        <dbReference type="EMBL" id="CAG9789155.1"/>
    </source>
</evidence>
<organism evidence="1 2">
    <name type="scientific">Diatraea saccharalis</name>
    <name type="common">sugarcane borer</name>
    <dbReference type="NCBI Taxonomy" id="40085"/>
    <lineage>
        <taxon>Eukaryota</taxon>
        <taxon>Metazoa</taxon>
        <taxon>Ecdysozoa</taxon>
        <taxon>Arthropoda</taxon>
        <taxon>Hexapoda</taxon>
        <taxon>Insecta</taxon>
        <taxon>Pterygota</taxon>
        <taxon>Neoptera</taxon>
        <taxon>Endopterygota</taxon>
        <taxon>Lepidoptera</taxon>
        <taxon>Glossata</taxon>
        <taxon>Ditrysia</taxon>
        <taxon>Pyraloidea</taxon>
        <taxon>Crambidae</taxon>
        <taxon>Crambinae</taxon>
        <taxon>Diatraea</taxon>
    </lineage>
</organism>
<dbReference type="AlphaFoldDB" id="A0A9N9WFV6"/>
<protein>
    <submittedName>
        <fullName evidence="1">Uncharacterized protein</fullName>
    </submittedName>
</protein>
<dbReference type="EMBL" id="OU893333">
    <property type="protein sequence ID" value="CAG9789155.1"/>
    <property type="molecule type" value="Genomic_DNA"/>
</dbReference>
<dbReference type="Proteomes" id="UP001153714">
    <property type="component" value="Chromosome 2"/>
</dbReference>
<keyword evidence="2" id="KW-1185">Reference proteome</keyword>
<reference evidence="1" key="2">
    <citation type="submission" date="2022-10" db="EMBL/GenBank/DDBJ databases">
        <authorList>
            <consortium name="ENA_rothamsted_submissions"/>
            <consortium name="culmorum"/>
            <person name="King R."/>
        </authorList>
    </citation>
    <scope>NUCLEOTIDE SEQUENCE</scope>
</reference>
<proteinExistence type="predicted"/>
<accession>A0A9N9WFV6</accession>
<name>A0A9N9WFV6_9NEOP</name>
<gene>
    <name evidence="1" type="ORF">DIATSA_LOCUS6911</name>
</gene>
<sequence length="230" mass="26471">MLKLWQNYFRTLPKMYTLGFLMLPALAILGTCAAYYGDGYAGRNLIVREEPQDDEGELVECPVCTNARNGEWVQSNEICPIVRGNKRYKRCQRGTTMYCIICGIVDEDYDENSIAFHVNSPKHICNEILAEYCHNKKAFSKNREGIHIFTDAEMLIEKNLKLITKSTDKHKIRIVVKPNIMVKFSFTISNDTRNDDMLVVGFQLAHPQPQFSMNDHPYIFGQDPHVLEKS</sequence>